<proteinExistence type="predicted"/>
<comment type="caution">
    <text evidence="1">The sequence shown here is derived from an EMBL/GenBank/DDBJ whole genome shotgun (WGS) entry which is preliminary data.</text>
</comment>
<name>A0A0F8Z4E4_9ZZZZ</name>
<dbReference type="AlphaFoldDB" id="A0A0F8Z4E4"/>
<dbReference type="EMBL" id="LAZR01049858">
    <property type="protein sequence ID" value="KKK88657.1"/>
    <property type="molecule type" value="Genomic_DNA"/>
</dbReference>
<protein>
    <submittedName>
        <fullName evidence="1">Uncharacterized protein</fullName>
    </submittedName>
</protein>
<evidence type="ECO:0000313" key="1">
    <source>
        <dbReference type="EMBL" id="KKK88657.1"/>
    </source>
</evidence>
<reference evidence="1" key="1">
    <citation type="journal article" date="2015" name="Nature">
        <title>Complex archaea that bridge the gap between prokaryotes and eukaryotes.</title>
        <authorList>
            <person name="Spang A."/>
            <person name="Saw J.H."/>
            <person name="Jorgensen S.L."/>
            <person name="Zaremba-Niedzwiedzka K."/>
            <person name="Martijn J."/>
            <person name="Lind A.E."/>
            <person name="van Eijk R."/>
            <person name="Schleper C."/>
            <person name="Guy L."/>
            <person name="Ettema T.J."/>
        </authorList>
    </citation>
    <scope>NUCLEOTIDE SEQUENCE</scope>
</reference>
<accession>A0A0F8Z4E4</accession>
<organism evidence="1">
    <name type="scientific">marine sediment metagenome</name>
    <dbReference type="NCBI Taxonomy" id="412755"/>
    <lineage>
        <taxon>unclassified sequences</taxon>
        <taxon>metagenomes</taxon>
        <taxon>ecological metagenomes</taxon>
    </lineage>
</organism>
<sequence>MPNKDIHFRPKDEDRRIMDKLREYLSKLTKQPVFDTAAIRYALRFWEEHKEDDQDV</sequence>
<gene>
    <name evidence="1" type="ORF">LCGC14_2740940</name>
</gene>